<dbReference type="GO" id="GO:0070402">
    <property type="term" value="F:NADPH binding"/>
    <property type="evidence" value="ECO:0007669"/>
    <property type="project" value="TreeGrafter"/>
</dbReference>
<feature type="domain" description="Enoyl reductase (ER)" evidence="3">
    <location>
        <begin position="11"/>
        <end position="323"/>
    </location>
</feature>
<gene>
    <name evidence="4" type="ORF">CH338_08495</name>
</gene>
<evidence type="ECO:0000256" key="2">
    <source>
        <dbReference type="ARBA" id="ARBA00023002"/>
    </source>
</evidence>
<name>A0A327KP79_9BRAD</name>
<dbReference type="CDD" id="cd05286">
    <property type="entry name" value="QOR2"/>
    <property type="match status" value="1"/>
</dbReference>
<dbReference type="SUPFAM" id="SSF51735">
    <property type="entry name" value="NAD(P)-binding Rossmann-fold domains"/>
    <property type="match status" value="1"/>
</dbReference>
<dbReference type="GO" id="GO:0005829">
    <property type="term" value="C:cytosol"/>
    <property type="evidence" value="ECO:0007669"/>
    <property type="project" value="TreeGrafter"/>
</dbReference>
<dbReference type="Gene3D" id="3.90.180.10">
    <property type="entry name" value="Medium-chain alcohol dehydrogenases, catalytic domain"/>
    <property type="match status" value="1"/>
</dbReference>
<dbReference type="OrthoDB" id="9805883at2"/>
<keyword evidence="1" id="KW-0521">NADP</keyword>
<dbReference type="SMART" id="SM00829">
    <property type="entry name" value="PKS_ER"/>
    <property type="match status" value="1"/>
</dbReference>
<dbReference type="InterPro" id="IPR013149">
    <property type="entry name" value="ADH-like_C"/>
</dbReference>
<comment type="caution">
    <text evidence="4">The sequence shown here is derived from an EMBL/GenBank/DDBJ whole genome shotgun (WGS) entry which is preliminary data.</text>
</comment>
<evidence type="ECO:0000259" key="3">
    <source>
        <dbReference type="SMART" id="SM00829"/>
    </source>
</evidence>
<accession>A0A327KP79</accession>
<dbReference type="GO" id="GO:0035925">
    <property type="term" value="F:mRNA 3'-UTR AU-rich region binding"/>
    <property type="evidence" value="ECO:0007669"/>
    <property type="project" value="TreeGrafter"/>
</dbReference>
<dbReference type="AlphaFoldDB" id="A0A327KP79"/>
<dbReference type="InterPro" id="IPR013154">
    <property type="entry name" value="ADH-like_N"/>
</dbReference>
<dbReference type="InterPro" id="IPR011032">
    <property type="entry name" value="GroES-like_sf"/>
</dbReference>
<reference evidence="4 5" key="1">
    <citation type="submission" date="2017-07" db="EMBL/GenBank/DDBJ databases">
        <title>Draft Genome Sequences of Select Purple Nonsulfur Bacteria.</title>
        <authorList>
            <person name="Lasarre B."/>
            <person name="Mckinlay J.B."/>
        </authorList>
    </citation>
    <scope>NUCLEOTIDE SEQUENCE [LARGE SCALE GENOMIC DNA]</scope>
    <source>
        <strain evidence="4 5">DSM 11907</strain>
    </source>
</reference>
<dbReference type="SUPFAM" id="SSF50129">
    <property type="entry name" value="GroES-like"/>
    <property type="match status" value="1"/>
</dbReference>
<dbReference type="PANTHER" id="PTHR48106:SF13">
    <property type="entry name" value="QUINONE OXIDOREDUCTASE-RELATED"/>
    <property type="match status" value="1"/>
</dbReference>
<evidence type="ECO:0000313" key="4">
    <source>
        <dbReference type="EMBL" id="RAI39716.1"/>
    </source>
</evidence>
<dbReference type="InterPro" id="IPR036291">
    <property type="entry name" value="NAD(P)-bd_dom_sf"/>
</dbReference>
<dbReference type="Pfam" id="PF00107">
    <property type="entry name" value="ADH_zinc_N"/>
    <property type="match status" value="1"/>
</dbReference>
<proteinExistence type="predicted"/>
<dbReference type="NCBIfam" id="NF008024">
    <property type="entry name" value="PRK10754.1"/>
    <property type="match status" value="1"/>
</dbReference>
<dbReference type="RefSeq" id="WP_111356676.1">
    <property type="nucleotide sequence ID" value="NZ_NHSK01000039.1"/>
</dbReference>
<dbReference type="EMBL" id="NPEU01000065">
    <property type="protein sequence ID" value="RAI39716.1"/>
    <property type="molecule type" value="Genomic_DNA"/>
</dbReference>
<dbReference type="FunFam" id="3.40.50.720:FF:000053">
    <property type="entry name" value="Quinone oxidoreductase 1"/>
    <property type="match status" value="1"/>
</dbReference>
<dbReference type="GO" id="GO:0003960">
    <property type="term" value="F:quinone reductase (NADPH) activity"/>
    <property type="evidence" value="ECO:0007669"/>
    <property type="project" value="InterPro"/>
</dbReference>
<evidence type="ECO:0000256" key="1">
    <source>
        <dbReference type="ARBA" id="ARBA00022857"/>
    </source>
</evidence>
<dbReference type="InterPro" id="IPR020843">
    <property type="entry name" value="ER"/>
</dbReference>
<dbReference type="InterPro" id="IPR047618">
    <property type="entry name" value="QOR-like"/>
</dbReference>
<protein>
    <submittedName>
        <fullName evidence="4">Quinone oxidoreductase</fullName>
    </submittedName>
</protein>
<dbReference type="Gene3D" id="3.40.50.720">
    <property type="entry name" value="NAD(P)-binding Rossmann-like Domain"/>
    <property type="match status" value="1"/>
</dbReference>
<organism evidence="4 5">
    <name type="scientific">Rhodoplanes elegans</name>
    <dbReference type="NCBI Taxonomy" id="29408"/>
    <lineage>
        <taxon>Bacteria</taxon>
        <taxon>Pseudomonadati</taxon>
        <taxon>Pseudomonadota</taxon>
        <taxon>Alphaproteobacteria</taxon>
        <taxon>Hyphomicrobiales</taxon>
        <taxon>Nitrobacteraceae</taxon>
        <taxon>Rhodoplanes</taxon>
    </lineage>
</organism>
<keyword evidence="5" id="KW-1185">Reference proteome</keyword>
<dbReference type="Pfam" id="PF08240">
    <property type="entry name" value="ADH_N"/>
    <property type="match status" value="1"/>
</dbReference>
<sequence length="325" mass="34084">MVAAVRVHKVGGPEVLTYEEVDVPAPGPGQIRIAQASCGINFIDTYFRSGLYPSPVGLPFIAGNEGAGTVTAVGPDVTDIKVGDKVAYVVALGSYAAERLLPAARVVKVPDGIDLAQAGGIMLKGMTVCYLLRRTFKVGPEHTILIHAAAGGIGLIACQWAKRLGATVIGTVGSKDKGELAKANGCDHVIYYRDEDFPARVKEITGGALCDVVYDGVGKSTFPASLDCIKPLGMFVSFGNASGSIEAFNINLLQAKGSLFATRPTLNHYAATRADLDGLANELFEVVKSGAVKIPIQTRYALKDAQQAHIDLEARATTGTSILVP</sequence>
<dbReference type="PANTHER" id="PTHR48106">
    <property type="entry name" value="QUINONE OXIDOREDUCTASE PIG3-RELATED"/>
    <property type="match status" value="1"/>
</dbReference>
<evidence type="ECO:0000313" key="5">
    <source>
        <dbReference type="Proteomes" id="UP000248863"/>
    </source>
</evidence>
<keyword evidence="2" id="KW-0560">Oxidoreductase</keyword>
<dbReference type="Proteomes" id="UP000248863">
    <property type="component" value="Unassembled WGS sequence"/>
</dbReference>